<feature type="domain" description="FAD dependent oxidoreductase" evidence="3">
    <location>
        <begin position="6"/>
        <end position="394"/>
    </location>
</feature>
<evidence type="ECO:0000313" key="5">
    <source>
        <dbReference type="Proteomes" id="UP000555407"/>
    </source>
</evidence>
<dbReference type="RefSeq" id="WP_167215900.1">
    <property type="nucleotide sequence ID" value="NZ_JAASRO010000001.1"/>
</dbReference>
<feature type="transmembrane region" description="Helical" evidence="2">
    <location>
        <begin position="7"/>
        <end position="23"/>
    </location>
</feature>
<sequence>MTKKVDVVVVGGGIVGVCCALWLQRTGRMVALVERDRPGAAASGHNGGVFNVGESVPIGTPGVLRSIPQMLVDAQSPLVVRYRDVPRLTPWLTRFVLASRASRVEQISVALKALTDRGMEGYLPLVKGGEAEPQLREGGALYTYRTERTFAADRYGIDLRRRRGDQFEILDNAAIGALDGALADRFERALYRPTARFTPDPQAFTETLAEQFVRVGGELLRARADGFECDGRRVRGVATSGGHIQTDHVVLAAGVWSGPLARQLGVKVPLCAERGYGIHLPDPAVTLRLPMVAVDFHLAFRQTPTGLQVLGVDELARVDAPPDYKLTQRLIRGAKTLFPELSVRGATSWMHSRPSTPDSLPVIGIAPQYDNAYLAFGHGHKGLGLGGITGKLVQALVEGKATGVDLEPYSPTRFRRRG</sequence>
<keyword evidence="2" id="KW-0812">Transmembrane</keyword>
<dbReference type="GO" id="GO:0005737">
    <property type="term" value="C:cytoplasm"/>
    <property type="evidence" value="ECO:0007669"/>
    <property type="project" value="TreeGrafter"/>
</dbReference>
<gene>
    <name evidence="4" type="ORF">BJY22_007128</name>
</gene>
<dbReference type="Gene3D" id="3.50.50.60">
    <property type="entry name" value="FAD/NAD(P)-binding domain"/>
    <property type="match status" value="2"/>
</dbReference>
<dbReference type="SUPFAM" id="SSF51905">
    <property type="entry name" value="FAD/NAD(P)-binding domain"/>
    <property type="match status" value="1"/>
</dbReference>
<dbReference type="PANTHER" id="PTHR13847:SF289">
    <property type="entry name" value="GLYCINE OXIDASE"/>
    <property type="match status" value="1"/>
</dbReference>
<dbReference type="SUPFAM" id="SSF54373">
    <property type="entry name" value="FAD-linked reductases, C-terminal domain"/>
    <property type="match status" value="1"/>
</dbReference>
<dbReference type="Gene3D" id="3.30.9.10">
    <property type="entry name" value="D-Amino Acid Oxidase, subunit A, domain 2"/>
    <property type="match status" value="1"/>
</dbReference>
<evidence type="ECO:0000256" key="1">
    <source>
        <dbReference type="ARBA" id="ARBA00023002"/>
    </source>
</evidence>
<keyword evidence="2" id="KW-1133">Transmembrane helix</keyword>
<dbReference type="Pfam" id="PF01266">
    <property type="entry name" value="DAO"/>
    <property type="match status" value="1"/>
</dbReference>
<keyword evidence="5" id="KW-1185">Reference proteome</keyword>
<comment type="caution">
    <text evidence="4">The sequence shown here is derived from an EMBL/GenBank/DDBJ whole genome shotgun (WGS) entry which is preliminary data.</text>
</comment>
<reference evidence="4 5" key="1">
    <citation type="submission" date="2020-03" db="EMBL/GenBank/DDBJ databases">
        <title>Sequencing the genomes of 1000 actinobacteria strains.</title>
        <authorList>
            <person name="Klenk H.-P."/>
        </authorList>
    </citation>
    <scope>NUCLEOTIDE SEQUENCE [LARGE SCALE GENOMIC DNA]</scope>
    <source>
        <strain evidence="4 5">DSM 45490</strain>
    </source>
</reference>
<evidence type="ECO:0000256" key="2">
    <source>
        <dbReference type="SAM" id="Phobius"/>
    </source>
</evidence>
<dbReference type="InterPro" id="IPR036188">
    <property type="entry name" value="FAD/NAD-bd_sf"/>
</dbReference>
<dbReference type="Proteomes" id="UP000555407">
    <property type="component" value="Unassembled WGS sequence"/>
</dbReference>
<dbReference type="GO" id="GO:0016491">
    <property type="term" value="F:oxidoreductase activity"/>
    <property type="evidence" value="ECO:0007669"/>
    <property type="project" value="UniProtKB-KW"/>
</dbReference>
<evidence type="ECO:0000259" key="3">
    <source>
        <dbReference type="Pfam" id="PF01266"/>
    </source>
</evidence>
<organism evidence="4 5">
    <name type="scientific">Kribbella shirazensis</name>
    <dbReference type="NCBI Taxonomy" id="1105143"/>
    <lineage>
        <taxon>Bacteria</taxon>
        <taxon>Bacillati</taxon>
        <taxon>Actinomycetota</taxon>
        <taxon>Actinomycetes</taxon>
        <taxon>Propionibacteriales</taxon>
        <taxon>Kribbellaceae</taxon>
        <taxon>Kribbella</taxon>
    </lineage>
</organism>
<dbReference type="PANTHER" id="PTHR13847">
    <property type="entry name" value="SARCOSINE DEHYDROGENASE-RELATED"/>
    <property type="match status" value="1"/>
</dbReference>
<dbReference type="EC" id="1.4.99.-" evidence="4"/>
<keyword evidence="2" id="KW-0472">Membrane</keyword>
<dbReference type="EMBL" id="JAASRO010000001">
    <property type="protein sequence ID" value="NIK61411.1"/>
    <property type="molecule type" value="Genomic_DNA"/>
</dbReference>
<keyword evidence="1 4" id="KW-0560">Oxidoreductase</keyword>
<proteinExistence type="predicted"/>
<dbReference type="InterPro" id="IPR006076">
    <property type="entry name" value="FAD-dep_OxRdtase"/>
</dbReference>
<evidence type="ECO:0000313" key="4">
    <source>
        <dbReference type="EMBL" id="NIK61411.1"/>
    </source>
</evidence>
<accession>A0A7X5VIG6</accession>
<protein>
    <submittedName>
        <fullName evidence="4">D-amino-acid dehydrogenase</fullName>
        <ecNumber evidence="4">1.4.99.-</ecNumber>
    </submittedName>
</protein>
<dbReference type="AlphaFoldDB" id="A0A7X5VIG6"/>
<name>A0A7X5VIG6_9ACTN</name>